<dbReference type="RefSeq" id="WP_147263372.1">
    <property type="nucleotide sequence ID" value="NZ_QNRR01000003.1"/>
</dbReference>
<name>A0A366HPM5_9BACT</name>
<accession>A0A366HPM5</accession>
<sequence length="256" mass="29695">MLRHLFLHRVRNRAHQLFAFLFPKGFDGEVFICGGAFKPLLRKGLVMHDLDLWVRDRKQRAKLCQALLDRGAVLLQDFHPYCLKFRLEGQIIEITYHNVKDGTLADVLNTFDIALCAMGARFAAGRLEEVHVTEECWQSIRAKEVRLLEAYFCFIGLQKPASLLRSLHRMGQKAAELGYQVNSDHEHRLWDIYWHDYSEDERRQAMDLYFDTMVAYKGQHDERIVHRASVAYVPIPKAQGDVTPLSVPPRLRPLPA</sequence>
<proteinExistence type="predicted"/>
<dbReference type="AlphaFoldDB" id="A0A366HPM5"/>
<evidence type="ECO:0000313" key="2">
    <source>
        <dbReference type="Proteomes" id="UP000253426"/>
    </source>
</evidence>
<dbReference type="OrthoDB" id="184360at2"/>
<reference evidence="1 2" key="1">
    <citation type="submission" date="2018-06" db="EMBL/GenBank/DDBJ databases">
        <title>Genomic Encyclopedia of Type Strains, Phase IV (KMG-IV): sequencing the most valuable type-strain genomes for metagenomic binning, comparative biology and taxonomic classification.</title>
        <authorList>
            <person name="Goeker M."/>
        </authorList>
    </citation>
    <scope>NUCLEOTIDE SEQUENCE [LARGE SCALE GENOMIC DNA]</scope>
    <source>
        <strain evidence="1 2">DSM 25532</strain>
    </source>
</reference>
<keyword evidence="2" id="KW-1185">Reference proteome</keyword>
<protein>
    <submittedName>
        <fullName evidence="1">Uncharacterized protein</fullName>
    </submittedName>
</protein>
<organism evidence="1 2">
    <name type="scientific">Roseimicrobium gellanilyticum</name>
    <dbReference type="NCBI Taxonomy" id="748857"/>
    <lineage>
        <taxon>Bacteria</taxon>
        <taxon>Pseudomonadati</taxon>
        <taxon>Verrucomicrobiota</taxon>
        <taxon>Verrucomicrobiia</taxon>
        <taxon>Verrucomicrobiales</taxon>
        <taxon>Verrucomicrobiaceae</taxon>
        <taxon>Roseimicrobium</taxon>
    </lineage>
</organism>
<comment type="caution">
    <text evidence="1">The sequence shown here is derived from an EMBL/GenBank/DDBJ whole genome shotgun (WGS) entry which is preliminary data.</text>
</comment>
<evidence type="ECO:0000313" key="1">
    <source>
        <dbReference type="EMBL" id="RBP45445.1"/>
    </source>
</evidence>
<dbReference type="Proteomes" id="UP000253426">
    <property type="component" value="Unassembled WGS sequence"/>
</dbReference>
<gene>
    <name evidence="1" type="ORF">DES53_103445</name>
</gene>
<dbReference type="EMBL" id="QNRR01000003">
    <property type="protein sequence ID" value="RBP45445.1"/>
    <property type="molecule type" value="Genomic_DNA"/>
</dbReference>